<reference evidence="2" key="1">
    <citation type="journal article" date="2020" name="Nature">
        <title>Giant virus diversity and host interactions through global metagenomics.</title>
        <authorList>
            <person name="Schulz F."/>
            <person name="Roux S."/>
            <person name="Paez-Espino D."/>
            <person name="Jungbluth S."/>
            <person name="Walsh D.A."/>
            <person name="Denef V.J."/>
            <person name="McMahon K.D."/>
            <person name="Konstantinidis K.T."/>
            <person name="Eloe-Fadrosh E.A."/>
            <person name="Kyrpides N.C."/>
            <person name="Woyke T."/>
        </authorList>
    </citation>
    <scope>NUCLEOTIDE SEQUENCE</scope>
    <source>
        <strain evidence="2">GVMAG-S-1014582-52</strain>
    </source>
</reference>
<proteinExistence type="predicted"/>
<feature type="transmembrane region" description="Helical" evidence="1">
    <location>
        <begin position="12"/>
        <end position="31"/>
    </location>
</feature>
<name>A0A6C0LSJ1_9ZZZZ</name>
<keyword evidence="1" id="KW-0812">Transmembrane</keyword>
<dbReference type="EMBL" id="MN740556">
    <property type="protein sequence ID" value="QHU32968.1"/>
    <property type="molecule type" value="Genomic_DNA"/>
</dbReference>
<sequence length="32" mass="3735">MTINVMTINEMLIIFFDLFFFNFKIAVSSACI</sequence>
<dbReference type="AlphaFoldDB" id="A0A6C0LSJ1"/>
<organism evidence="2">
    <name type="scientific">viral metagenome</name>
    <dbReference type="NCBI Taxonomy" id="1070528"/>
    <lineage>
        <taxon>unclassified sequences</taxon>
        <taxon>metagenomes</taxon>
        <taxon>organismal metagenomes</taxon>
    </lineage>
</organism>
<evidence type="ECO:0000256" key="1">
    <source>
        <dbReference type="SAM" id="Phobius"/>
    </source>
</evidence>
<keyword evidence="1" id="KW-0472">Membrane</keyword>
<evidence type="ECO:0000313" key="2">
    <source>
        <dbReference type="EMBL" id="QHU32968.1"/>
    </source>
</evidence>
<keyword evidence="1" id="KW-1133">Transmembrane helix</keyword>
<protein>
    <submittedName>
        <fullName evidence="2">Uncharacterized protein</fullName>
    </submittedName>
</protein>
<accession>A0A6C0LSJ1</accession>